<comment type="caution">
    <text evidence="1">The sequence shown here is derived from an EMBL/GenBank/DDBJ whole genome shotgun (WGS) entry which is preliminary data.</text>
</comment>
<dbReference type="OrthoDB" id="2426461at2"/>
<keyword evidence="2" id="KW-1185">Reference proteome</keyword>
<gene>
    <name evidence="1" type="ORF">EKG37_17375</name>
</gene>
<sequence>MKDVIVIHDITSESEWKNIFEVCINHCNKFDIIFTEDKLDEDNRFITGKKEFKNLRNVTIKPWDGMDNSIIISGSLDSEARKLIYKYTSPSFEGGVNDLWHYNIYKDDILFLGIQDFSVCLLENHAGVLELLKDIGVDPQTLED</sequence>
<dbReference type="Proteomes" id="UP000271374">
    <property type="component" value="Unassembled WGS sequence"/>
</dbReference>
<evidence type="ECO:0000313" key="1">
    <source>
        <dbReference type="EMBL" id="RTR28074.1"/>
    </source>
</evidence>
<protein>
    <submittedName>
        <fullName evidence="1">Uncharacterized protein</fullName>
    </submittedName>
</protein>
<dbReference type="RefSeq" id="WP_126410078.1">
    <property type="nucleotide sequence ID" value="NZ_RXNT01000016.1"/>
</dbReference>
<proteinExistence type="predicted"/>
<dbReference type="EMBL" id="RXNT01000016">
    <property type="protein sequence ID" value="RTR28074.1"/>
    <property type="molecule type" value="Genomic_DNA"/>
</dbReference>
<name>A0A3S0IA53_9BACI</name>
<organism evidence="1 2">
    <name type="scientific">Bacillus yapensis</name>
    <dbReference type="NCBI Taxonomy" id="2492960"/>
    <lineage>
        <taxon>Bacteria</taxon>
        <taxon>Bacillati</taxon>
        <taxon>Bacillota</taxon>
        <taxon>Bacilli</taxon>
        <taxon>Bacillales</taxon>
        <taxon>Bacillaceae</taxon>
        <taxon>Bacillus</taxon>
    </lineage>
</organism>
<evidence type="ECO:0000313" key="2">
    <source>
        <dbReference type="Proteomes" id="UP000271374"/>
    </source>
</evidence>
<dbReference type="AlphaFoldDB" id="A0A3S0IA53"/>
<reference evidence="1 2" key="1">
    <citation type="submission" date="2018-12" db="EMBL/GenBank/DDBJ databases">
        <title>Bacillus yapensis draft genome sequence.</title>
        <authorList>
            <person name="Yu L."/>
            <person name="Xu X."/>
            <person name="Tang X."/>
        </authorList>
    </citation>
    <scope>NUCLEOTIDE SEQUENCE [LARGE SCALE GENOMIC DNA]</scope>
    <source>
        <strain evidence="1 2">XXST-01</strain>
    </source>
</reference>
<accession>A0A3S0IA53</accession>